<evidence type="ECO:0000313" key="1">
    <source>
        <dbReference type="EMBL" id="MBB5837275.1"/>
    </source>
</evidence>
<dbReference type="RefSeq" id="WP_184797148.1">
    <property type="nucleotide sequence ID" value="NZ_JACHMY010000001.1"/>
</dbReference>
<dbReference type="AlphaFoldDB" id="A0A7W9J8C5"/>
<proteinExistence type="predicted"/>
<dbReference type="EMBL" id="JACHMY010000001">
    <property type="protein sequence ID" value="MBB5837275.1"/>
    <property type="molecule type" value="Genomic_DNA"/>
</dbReference>
<gene>
    <name evidence="1" type="ORF">HDA39_004009</name>
</gene>
<dbReference type="Proteomes" id="UP000549971">
    <property type="component" value="Unassembled WGS sequence"/>
</dbReference>
<sequence length="105" mass="12015">MTRLFMVKDEDGEPHLVAAVIDLDVWTYVANTGKFHRNETARHDYYFLHELEYVEITIAEAQRLMAAGVGTFDEAEDPEIVQEWRDDRTAVDPEVVFASKVADLA</sequence>
<protein>
    <submittedName>
        <fullName evidence="1">Uncharacterized protein</fullName>
    </submittedName>
</protein>
<comment type="caution">
    <text evidence="1">The sequence shown here is derived from an EMBL/GenBank/DDBJ whole genome shotgun (WGS) entry which is preliminary data.</text>
</comment>
<evidence type="ECO:0000313" key="2">
    <source>
        <dbReference type="Proteomes" id="UP000549971"/>
    </source>
</evidence>
<accession>A0A7W9J8C5</accession>
<organism evidence="1 2">
    <name type="scientific">Kribbella italica</name>
    <dbReference type="NCBI Taxonomy" id="1540520"/>
    <lineage>
        <taxon>Bacteria</taxon>
        <taxon>Bacillati</taxon>
        <taxon>Actinomycetota</taxon>
        <taxon>Actinomycetes</taxon>
        <taxon>Propionibacteriales</taxon>
        <taxon>Kribbellaceae</taxon>
        <taxon>Kribbella</taxon>
    </lineage>
</organism>
<reference evidence="1 2" key="1">
    <citation type="submission" date="2020-08" db="EMBL/GenBank/DDBJ databases">
        <title>Sequencing the genomes of 1000 actinobacteria strains.</title>
        <authorList>
            <person name="Klenk H.-P."/>
        </authorList>
    </citation>
    <scope>NUCLEOTIDE SEQUENCE [LARGE SCALE GENOMIC DNA]</scope>
    <source>
        <strain evidence="1 2">DSM 28967</strain>
    </source>
</reference>
<keyword evidence="2" id="KW-1185">Reference proteome</keyword>
<name>A0A7W9J8C5_9ACTN</name>